<dbReference type="FunFam" id="1.20.1050.10:FF:000020">
    <property type="entry name" value="Glutathione S-transferase P 1"/>
    <property type="match status" value="1"/>
</dbReference>
<dbReference type="FunFam" id="3.40.30.10:FF:000071">
    <property type="entry name" value="Glutathione S-transferase P"/>
    <property type="match status" value="1"/>
</dbReference>
<dbReference type="InterPro" id="IPR004045">
    <property type="entry name" value="Glutathione_S-Trfase_N"/>
</dbReference>
<comment type="similarity">
    <text evidence="1 4">Belongs to the GST superfamily. Pi family.</text>
</comment>
<keyword evidence="4" id="KW-0539">Nucleus</keyword>
<gene>
    <name evidence="7" type="ORF">ACEWY4_015488</name>
</gene>
<dbReference type="EC" id="2.5.1.18" evidence="4"/>
<comment type="subunit">
    <text evidence="2 4">Homodimer.</text>
</comment>
<feature type="domain" description="GST C-terminal" evidence="6">
    <location>
        <begin position="117"/>
        <end position="236"/>
    </location>
</feature>
<dbReference type="InterPro" id="IPR050213">
    <property type="entry name" value="GST_superfamily"/>
</dbReference>
<dbReference type="CDD" id="cd03210">
    <property type="entry name" value="GST_C_Pi"/>
    <property type="match status" value="1"/>
</dbReference>
<dbReference type="GO" id="GO:0005739">
    <property type="term" value="C:mitochondrion"/>
    <property type="evidence" value="ECO:0007669"/>
    <property type="project" value="UniProtKB-SubCell"/>
</dbReference>
<sequence length="242" mass="27402">MRSQLRKSKQWRYSLSVSYFVPLGKADQARPALNMPPYTITYFAVRGRCGAMRIMLADQGQEWKEVVVNFEDWMKGDLKATCVFGQLPKIQDGDLELFQSNAILRHLGRNHGAYGSNNKEAAQIDMMNDGVEDLRLKYAKLIYQEYDTGKEQYIKDLPSHLSKFEAVIAKNKSGFLVGDKVSFADYSLFEVLLNHQVLCPACLDTLPALKAFVAMMSARPKIKAFLDSDDYKKLPINGNGKQ</sequence>
<organism evidence="7 8">
    <name type="scientific">Coilia grayii</name>
    <name type="common">Gray's grenadier anchovy</name>
    <dbReference type="NCBI Taxonomy" id="363190"/>
    <lineage>
        <taxon>Eukaryota</taxon>
        <taxon>Metazoa</taxon>
        <taxon>Chordata</taxon>
        <taxon>Craniata</taxon>
        <taxon>Vertebrata</taxon>
        <taxon>Euteleostomi</taxon>
        <taxon>Actinopterygii</taxon>
        <taxon>Neopterygii</taxon>
        <taxon>Teleostei</taxon>
        <taxon>Clupei</taxon>
        <taxon>Clupeiformes</taxon>
        <taxon>Clupeoidei</taxon>
        <taxon>Engraulidae</taxon>
        <taxon>Coilinae</taxon>
        <taxon>Coilia</taxon>
    </lineage>
</organism>
<evidence type="ECO:0000256" key="4">
    <source>
        <dbReference type="RuleBase" id="RU368105"/>
    </source>
</evidence>
<dbReference type="Pfam" id="PF02798">
    <property type="entry name" value="GST_N"/>
    <property type="match status" value="1"/>
</dbReference>
<dbReference type="GO" id="GO:0004364">
    <property type="term" value="F:glutathione transferase activity"/>
    <property type="evidence" value="ECO:0007669"/>
    <property type="project" value="UniProtKB-UniRule"/>
</dbReference>
<comment type="caution">
    <text evidence="7">The sequence shown here is derived from an EMBL/GenBank/DDBJ whole genome shotgun (WGS) entry which is preliminary data.</text>
</comment>
<dbReference type="InterPro" id="IPR040079">
    <property type="entry name" value="Glutathione_S-Trfase"/>
</dbReference>
<dbReference type="SUPFAM" id="SSF47616">
    <property type="entry name" value="GST C-terminal domain-like"/>
    <property type="match status" value="1"/>
</dbReference>
<dbReference type="PRINTS" id="PR01268">
    <property type="entry name" value="GSTRNSFRASEP"/>
</dbReference>
<dbReference type="GO" id="GO:0006749">
    <property type="term" value="P:glutathione metabolic process"/>
    <property type="evidence" value="ECO:0007669"/>
    <property type="project" value="UniProtKB-UniRule"/>
</dbReference>
<dbReference type="Gene3D" id="1.20.1050.10">
    <property type="match status" value="1"/>
</dbReference>
<name>A0ABD1JND8_9TELE</name>
<evidence type="ECO:0000259" key="5">
    <source>
        <dbReference type="PROSITE" id="PS50404"/>
    </source>
</evidence>
<reference evidence="7 8" key="1">
    <citation type="submission" date="2024-09" db="EMBL/GenBank/DDBJ databases">
        <title>A chromosome-level genome assembly of Gray's grenadier anchovy, Coilia grayii.</title>
        <authorList>
            <person name="Fu Z."/>
        </authorList>
    </citation>
    <scope>NUCLEOTIDE SEQUENCE [LARGE SCALE GENOMIC DNA]</scope>
    <source>
        <strain evidence="7">G4</strain>
        <tissue evidence="7">Muscle</tissue>
    </source>
</reference>
<dbReference type="Pfam" id="PF14497">
    <property type="entry name" value="GST_C_3"/>
    <property type="match status" value="1"/>
</dbReference>
<dbReference type="InterPro" id="IPR010987">
    <property type="entry name" value="Glutathione-S-Trfase_C-like"/>
</dbReference>
<dbReference type="SUPFAM" id="SSF52833">
    <property type="entry name" value="Thioredoxin-like"/>
    <property type="match status" value="1"/>
</dbReference>
<comment type="function">
    <text evidence="4">Conjugation of reduced glutathione to a wide number of exogenous and endogenous hydrophobic electrophiles.</text>
</comment>
<dbReference type="SFLD" id="SFLDG00363">
    <property type="entry name" value="AMPS_(cytGST):_Alpha-__Mu-__Pi"/>
    <property type="match status" value="1"/>
</dbReference>
<keyword evidence="4" id="KW-0496">Mitochondrion</keyword>
<dbReference type="PANTHER" id="PTHR11571:SF141">
    <property type="entry name" value="GLUTATHIONE S-TRANSFERASE"/>
    <property type="match status" value="1"/>
</dbReference>
<evidence type="ECO:0000256" key="1">
    <source>
        <dbReference type="ARBA" id="ARBA00007297"/>
    </source>
</evidence>
<dbReference type="EMBL" id="JBHFQA010000013">
    <property type="protein sequence ID" value="KAL2088589.1"/>
    <property type="molecule type" value="Genomic_DNA"/>
</dbReference>
<dbReference type="AlphaFoldDB" id="A0ABD1JND8"/>
<evidence type="ECO:0000313" key="8">
    <source>
        <dbReference type="Proteomes" id="UP001591681"/>
    </source>
</evidence>
<proteinExistence type="inferred from homology"/>
<keyword evidence="8" id="KW-1185">Reference proteome</keyword>
<comment type="subcellular location">
    <subcellularLocation>
        <location evidence="4">Cytoplasm</location>
    </subcellularLocation>
    <subcellularLocation>
        <location evidence="4">Mitochondrion</location>
    </subcellularLocation>
    <subcellularLocation>
        <location evidence="4">Nucleus</location>
    </subcellularLocation>
</comment>
<dbReference type="SFLD" id="SFLDS00019">
    <property type="entry name" value="Glutathione_Transferase_(cytos"/>
    <property type="match status" value="1"/>
</dbReference>
<comment type="catalytic activity">
    <reaction evidence="4">
        <text>RX + glutathione = an S-substituted glutathione + a halide anion + H(+)</text>
        <dbReference type="Rhea" id="RHEA:16437"/>
        <dbReference type="ChEBI" id="CHEBI:15378"/>
        <dbReference type="ChEBI" id="CHEBI:16042"/>
        <dbReference type="ChEBI" id="CHEBI:17792"/>
        <dbReference type="ChEBI" id="CHEBI:57925"/>
        <dbReference type="ChEBI" id="CHEBI:90779"/>
        <dbReference type="EC" id="2.5.1.18"/>
    </reaction>
</comment>
<evidence type="ECO:0000256" key="3">
    <source>
        <dbReference type="ARBA" id="ARBA00022679"/>
    </source>
</evidence>
<keyword evidence="3 4" id="KW-0808">Transferase</keyword>
<protein>
    <recommendedName>
        <fullName evidence="4">Glutathione S-transferase</fullName>
        <ecNumber evidence="4">2.5.1.18</ecNumber>
    </recommendedName>
    <alternativeName>
        <fullName evidence="4">GST class-pi</fullName>
    </alternativeName>
</protein>
<keyword evidence="4" id="KW-0963">Cytoplasm</keyword>
<dbReference type="InterPro" id="IPR036282">
    <property type="entry name" value="Glutathione-S-Trfase_C_sf"/>
</dbReference>
<dbReference type="Gene3D" id="3.40.30.10">
    <property type="entry name" value="Glutaredoxin"/>
    <property type="match status" value="1"/>
</dbReference>
<accession>A0ABD1JND8</accession>
<dbReference type="PROSITE" id="PS50404">
    <property type="entry name" value="GST_NTER"/>
    <property type="match status" value="1"/>
</dbReference>
<dbReference type="Proteomes" id="UP001591681">
    <property type="component" value="Unassembled WGS sequence"/>
</dbReference>
<evidence type="ECO:0000313" key="7">
    <source>
        <dbReference type="EMBL" id="KAL2088589.1"/>
    </source>
</evidence>
<dbReference type="InterPro" id="IPR003082">
    <property type="entry name" value="GST_pi"/>
</dbReference>
<dbReference type="InterPro" id="IPR036249">
    <property type="entry name" value="Thioredoxin-like_sf"/>
</dbReference>
<dbReference type="GO" id="GO:0005634">
    <property type="term" value="C:nucleus"/>
    <property type="evidence" value="ECO:0007669"/>
    <property type="project" value="UniProtKB-SubCell"/>
</dbReference>
<dbReference type="CDD" id="cd03076">
    <property type="entry name" value="GST_N_Pi"/>
    <property type="match status" value="1"/>
</dbReference>
<dbReference type="SFLD" id="SFLDG01205">
    <property type="entry name" value="AMPS.1"/>
    <property type="match status" value="1"/>
</dbReference>
<dbReference type="InterPro" id="IPR004046">
    <property type="entry name" value="GST_C"/>
</dbReference>
<dbReference type="PROSITE" id="PS50405">
    <property type="entry name" value="GST_CTER"/>
    <property type="match status" value="1"/>
</dbReference>
<evidence type="ECO:0000256" key="2">
    <source>
        <dbReference type="ARBA" id="ARBA00011738"/>
    </source>
</evidence>
<dbReference type="PANTHER" id="PTHR11571">
    <property type="entry name" value="GLUTATHIONE S-TRANSFERASE"/>
    <property type="match status" value="1"/>
</dbReference>
<feature type="domain" description="GST N-terminal" evidence="5">
    <location>
        <begin position="36"/>
        <end position="115"/>
    </location>
</feature>
<evidence type="ECO:0000259" key="6">
    <source>
        <dbReference type="PROSITE" id="PS50405"/>
    </source>
</evidence>